<feature type="region of interest" description="Disordered" evidence="1">
    <location>
        <begin position="285"/>
        <end position="344"/>
    </location>
</feature>
<evidence type="ECO:0000256" key="2">
    <source>
        <dbReference type="SAM" id="Phobius"/>
    </source>
</evidence>
<keyword evidence="2" id="KW-0812">Transmembrane</keyword>
<proteinExistence type="predicted"/>
<name>A0A841I1W8_9DEIO</name>
<reference evidence="3 4" key="1">
    <citation type="submission" date="2020-08" db="EMBL/GenBank/DDBJ databases">
        <title>Genomic Encyclopedia of Type Strains, Phase IV (KMG-IV): sequencing the most valuable type-strain genomes for metagenomic binning, comparative biology and taxonomic classification.</title>
        <authorList>
            <person name="Goeker M."/>
        </authorList>
    </citation>
    <scope>NUCLEOTIDE SEQUENCE [LARGE SCALE GENOMIC DNA]</scope>
    <source>
        <strain evidence="3 4">DSM 21458</strain>
    </source>
</reference>
<dbReference type="RefSeq" id="WP_183986815.1">
    <property type="nucleotide sequence ID" value="NZ_JACHHG010000006.1"/>
</dbReference>
<evidence type="ECO:0000313" key="4">
    <source>
        <dbReference type="Proteomes" id="UP000569951"/>
    </source>
</evidence>
<evidence type="ECO:0000313" key="3">
    <source>
        <dbReference type="EMBL" id="MBB6098410.1"/>
    </source>
</evidence>
<evidence type="ECO:0008006" key="5">
    <source>
        <dbReference type="Google" id="ProtNLM"/>
    </source>
</evidence>
<feature type="compositionally biased region" description="Low complexity" evidence="1">
    <location>
        <begin position="198"/>
        <end position="209"/>
    </location>
</feature>
<feature type="region of interest" description="Disordered" evidence="1">
    <location>
        <begin position="176"/>
        <end position="273"/>
    </location>
</feature>
<dbReference type="Proteomes" id="UP000569951">
    <property type="component" value="Unassembled WGS sequence"/>
</dbReference>
<feature type="transmembrane region" description="Helical" evidence="2">
    <location>
        <begin position="378"/>
        <end position="397"/>
    </location>
</feature>
<keyword evidence="2" id="KW-1133">Transmembrane helix</keyword>
<comment type="caution">
    <text evidence="3">The sequence shown here is derived from an EMBL/GenBank/DDBJ whole genome shotgun (WGS) entry which is preliminary data.</text>
</comment>
<organism evidence="3 4">
    <name type="scientific">Deinobacterium chartae</name>
    <dbReference type="NCBI Taxonomy" id="521158"/>
    <lineage>
        <taxon>Bacteria</taxon>
        <taxon>Thermotogati</taxon>
        <taxon>Deinococcota</taxon>
        <taxon>Deinococci</taxon>
        <taxon>Deinococcales</taxon>
        <taxon>Deinococcaceae</taxon>
        <taxon>Deinobacterium</taxon>
    </lineage>
</organism>
<accession>A0A841I1W8</accession>
<evidence type="ECO:0000256" key="1">
    <source>
        <dbReference type="SAM" id="MobiDB-lite"/>
    </source>
</evidence>
<dbReference type="EMBL" id="JACHHG010000006">
    <property type="protein sequence ID" value="MBB6098410.1"/>
    <property type="molecule type" value="Genomic_DNA"/>
</dbReference>
<sequence>MNPYGPYVASRAVDSGPIRTFSGVDRVTGMPVLIYALPEGLALPPEPPEHPALAERLEVGTQGEETYAAYALPPGFRPLPERLPPDAACAVWTQLKDALEELHGQGQTHGRVLRPQIWWDGETALLGGAGLPWDGQVSSDLAALAELVAELLGGVEHAPEPLRTELGAQLAPALPTRAPEALPLTVPPEPRMPETGAAEESAAPEAALEAPPPASLPAYEVVPDLPRDLPGQEAVRPSEPEMIVILPDPDPVASSNPAEPALPADRPEPQAAVPVPERVSVLERAETGPQEPAQTPVPELPALEDVDEGVTVIAAPKRRKSPQVQAPEPATPGHALGDGPRGDAGARVLRIGWEEDHTWRQVKAPPAPRRAGFSWRHWAALIGVVALLSGVAAWLALRPAPPAAVTQECCVVQFQLVKGGRPVAAQARLLVKSAPRDSFYRPGDLLGLIPGPIRFPATGGEYVLEVSLEGYQPQNFTLKLPEAQAQPVEIELP</sequence>
<keyword evidence="4" id="KW-1185">Reference proteome</keyword>
<dbReference type="AlphaFoldDB" id="A0A841I1W8"/>
<keyword evidence="2" id="KW-0472">Membrane</keyword>
<protein>
    <recommendedName>
        <fullName evidence="5">PEGA domain-containing protein</fullName>
    </recommendedName>
</protein>
<gene>
    <name evidence="3" type="ORF">HNR42_001844</name>
</gene>